<sequence length="157" mass="17266">MSDYPYPSYKPSTQTFEQPVRQELTLVQTFADGRKRVIEVNPDAVQGLITVDAGYSAEHEPDWSDGLRFVPGRSYVTEMQLTIEATLRSPFNADGLDAGCVTIIDVPAPEQVGPCRDPHCTLDHEPATTTFMGQPVMNEKARQHKPAAAGQTTEETS</sequence>
<keyword evidence="2" id="KW-1185">Reference proteome</keyword>
<dbReference type="Proteomes" id="UP000247284">
    <property type="component" value="Segment"/>
</dbReference>
<dbReference type="GeneID" id="54992508"/>
<dbReference type="RefSeq" id="YP_009801979.1">
    <property type="nucleotide sequence ID" value="NC_047977.1"/>
</dbReference>
<evidence type="ECO:0000313" key="2">
    <source>
        <dbReference type="Proteomes" id="UP000247284"/>
    </source>
</evidence>
<evidence type="ECO:0000313" key="1">
    <source>
        <dbReference type="EMBL" id="AWN07712.1"/>
    </source>
</evidence>
<gene>
    <name evidence="1" type="primary">41</name>
    <name evidence="1" type="ORF">PBI_HENDRIX_41</name>
</gene>
<proteinExistence type="predicted"/>
<dbReference type="KEGG" id="vg:54992508"/>
<reference evidence="2" key="1">
    <citation type="submission" date="2018-04" db="EMBL/GenBank/DDBJ databases">
        <authorList>
            <person name="Go L.Y."/>
            <person name="Mitchell J.A."/>
        </authorList>
    </citation>
    <scope>NUCLEOTIDE SEQUENCE [LARGE SCALE GENOMIC DNA]</scope>
</reference>
<name>A0A2U8UUG3_9CAUD</name>
<accession>A0A2U8UUG3</accession>
<dbReference type="EMBL" id="MH183162">
    <property type="protein sequence ID" value="AWN07712.1"/>
    <property type="molecule type" value="Genomic_DNA"/>
</dbReference>
<organism evidence="1 2">
    <name type="scientific">Microbacterium phage Hendrix</name>
    <dbReference type="NCBI Taxonomy" id="2182341"/>
    <lineage>
        <taxon>Viruses</taxon>
        <taxon>Duplodnaviria</taxon>
        <taxon>Heunggongvirae</taxon>
        <taxon>Uroviricota</taxon>
        <taxon>Caudoviricetes</taxon>
        <taxon>Rogerhendrixvirus</taxon>
        <taxon>Rogerhendrixvirus hendrix</taxon>
    </lineage>
</organism>
<protein>
    <submittedName>
        <fullName evidence="1">Uncharacterized protein</fullName>
    </submittedName>
</protein>